<accession>L9KN92</accession>
<proteinExistence type="predicted"/>
<feature type="region of interest" description="Disordered" evidence="1">
    <location>
        <begin position="1"/>
        <end position="69"/>
    </location>
</feature>
<evidence type="ECO:0000256" key="1">
    <source>
        <dbReference type="SAM" id="MobiDB-lite"/>
    </source>
</evidence>
<organism evidence="2 3">
    <name type="scientific">Tupaia chinensis</name>
    <name type="common">Chinese tree shrew</name>
    <name type="synonym">Tupaia belangeri chinensis</name>
    <dbReference type="NCBI Taxonomy" id="246437"/>
    <lineage>
        <taxon>Eukaryota</taxon>
        <taxon>Metazoa</taxon>
        <taxon>Chordata</taxon>
        <taxon>Craniata</taxon>
        <taxon>Vertebrata</taxon>
        <taxon>Euteleostomi</taxon>
        <taxon>Mammalia</taxon>
        <taxon>Eutheria</taxon>
        <taxon>Euarchontoglires</taxon>
        <taxon>Scandentia</taxon>
        <taxon>Tupaiidae</taxon>
        <taxon>Tupaia</taxon>
    </lineage>
</organism>
<keyword evidence="3" id="KW-1185">Reference proteome</keyword>
<reference evidence="3" key="1">
    <citation type="submission" date="2012-07" db="EMBL/GenBank/DDBJ databases">
        <title>Genome of the Chinese tree shrew, a rising model animal genetically related to primates.</title>
        <authorList>
            <person name="Zhang G."/>
            <person name="Fan Y."/>
            <person name="Yao Y."/>
            <person name="Huang Z."/>
        </authorList>
    </citation>
    <scope>NUCLEOTIDE SEQUENCE [LARGE SCALE GENOMIC DNA]</scope>
</reference>
<feature type="compositionally biased region" description="Low complexity" evidence="1">
    <location>
        <begin position="1"/>
        <end position="18"/>
    </location>
</feature>
<name>L9KN92_TUPCH</name>
<evidence type="ECO:0000313" key="3">
    <source>
        <dbReference type="Proteomes" id="UP000011518"/>
    </source>
</evidence>
<dbReference type="Proteomes" id="UP000011518">
    <property type="component" value="Unassembled WGS sequence"/>
</dbReference>
<sequence>MQASSARSRGPAGAPSLRGGLGLGRGCGPGRLSTLSTPRAMGRRLWSLQGAEQEDATQRPFQEERRRSWRSGRLQIVEKSPGDAVRAVTGGFSQTELPQGSAEDGSAGLVAGAARGRARRAVPDDRVAHLLQAAVRGVLPQRGLARPRTSRLSQHKLCPRDRPILLPLQPQWRKKGAIIPALWRKYFHASGHTQRWRHAYQSDLNK</sequence>
<dbReference type="InParanoid" id="L9KN92"/>
<protein>
    <submittedName>
        <fullName evidence="2">Uncharacterized protein</fullName>
    </submittedName>
</protein>
<dbReference type="AlphaFoldDB" id="L9KN92"/>
<evidence type="ECO:0000313" key="2">
    <source>
        <dbReference type="EMBL" id="ELW64405.1"/>
    </source>
</evidence>
<dbReference type="EMBL" id="KB320730">
    <property type="protein sequence ID" value="ELW64405.1"/>
    <property type="molecule type" value="Genomic_DNA"/>
</dbReference>
<gene>
    <name evidence="2" type="ORF">TREES_T100006638</name>
</gene>
<feature type="compositionally biased region" description="Gly residues" evidence="1">
    <location>
        <begin position="19"/>
        <end position="29"/>
    </location>
</feature>
<reference evidence="3" key="2">
    <citation type="journal article" date="2013" name="Nat. Commun.">
        <title>Genome of the Chinese tree shrew.</title>
        <authorList>
            <person name="Fan Y."/>
            <person name="Huang Z.Y."/>
            <person name="Cao C.C."/>
            <person name="Chen C.S."/>
            <person name="Chen Y.X."/>
            <person name="Fan D.D."/>
            <person name="He J."/>
            <person name="Hou H.L."/>
            <person name="Hu L."/>
            <person name="Hu X.T."/>
            <person name="Jiang X.T."/>
            <person name="Lai R."/>
            <person name="Lang Y.S."/>
            <person name="Liang B."/>
            <person name="Liao S.G."/>
            <person name="Mu D."/>
            <person name="Ma Y.Y."/>
            <person name="Niu Y.Y."/>
            <person name="Sun X.Q."/>
            <person name="Xia J.Q."/>
            <person name="Xiao J."/>
            <person name="Xiong Z.Q."/>
            <person name="Xu L."/>
            <person name="Yang L."/>
            <person name="Zhang Y."/>
            <person name="Zhao W."/>
            <person name="Zhao X.D."/>
            <person name="Zheng Y.T."/>
            <person name="Zhou J.M."/>
            <person name="Zhu Y.B."/>
            <person name="Zhang G.J."/>
            <person name="Wang J."/>
            <person name="Yao Y.G."/>
        </authorList>
    </citation>
    <scope>NUCLEOTIDE SEQUENCE [LARGE SCALE GENOMIC DNA]</scope>
</reference>